<proteinExistence type="inferred from homology"/>
<dbReference type="CDD" id="cd12962">
    <property type="entry name" value="X25_BaPul_like"/>
    <property type="match status" value="2"/>
</dbReference>
<evidence type="ECO:0000256" key="2">
    <source>
        <dbReference type="SAM" id="MobiDB-lite"/>
    </source>
</evidence>
<dbReference type="InterPro" id="IPR011839">
    <property type="entry name" value="Pullul_strch"/>
</dbReference>
<dbReference type="Proteomes" id="UP000065220">
    <property type="component" value="Chromosome"/>
</dbReference>
<sequence>MSLHVLHAVPAARGGRRRLASVLAAVALALTGAGLATTTAPAVAADATPAATAEATDAATAAAAAAADFAVTVPGSHTTEMGCGSDWDVSCSQAALTYDQASGLFTGTFDLPAGTYEYKVAVGGTWDENYGANGVAGGDNISYTTTGGKVTFLYDPASHVSWTNASEPIITLAGSFQAALGCGSDWAPACLAAAMRPQGDGTWTFTTNKIPTGSYQVKVSESLSWDVNYGVDGKAGGDDYGFSATAGKDVTFTYTRDTHVLTIAVTDPPAAGVGELDAYWIDATTLAWPTSLLPSGVARTDLVSDDGAPVADAPVSYALVTSPDATASLTDGVVTGGTETALRVAGNLPDDVLAAHPNLKGYVALSLENADGDAALGHDEVVTALEGQTAVVQRGTGAAGAEDTVSAFTGVQTAIAVDALYGEAAQKGDLGATFETGLLRSLALWAPTAQKVTLLTWDTGDATGSVPEVSGDGVRHDAVRGDDGRWVVDNADGAIKAGSQYLWEVTVYAPSTGKIVTNTVTDPYSLALTVDSTRSVAVDLSDAALAPAQWASTASPKVANDASRTIYELHVRDFSASDETVPADERGTYLAFTESGFDGMKHLAQLAKSGVDTVHLLPTFDIASIEEDRSKQVTATVPDAGAASEEQQAAVASTADTDPYNWGYDPWHYTTPEGSYATDGHQDGGARTYQFRQMVGALHATGLQVVLDEVFNHTAAAGQASTSVLDKIVPGYYQRLDAKGAVQTSTCCSNTATENAMAARLMIDSVVTWARDYHVDGFRFDLMGYHSVATMKALRAALDELTVSKDGVNGKAIYLYGEGWNMGEIANNALFTTATQGQLDGTGIGTFNDRLRDAVHGGGPFDSDHRTYQGFGTGQYTDPNGLSDRSDADELADLQHNTDLVRLGLAGNLKSYFFTTSDGTVKKGSEIDYNGQAAGYASSPEETINYVDAHDNETLYDLGIYKLPTSTSMADRVRMNTVSLATVALGQSPSFWAAGTEMLRSKSLDRDSYNSGDYFNSIDWSGQTNGYAKGLPMASSNSSKWAIMRPLLENGALKPAAADIATSDTQAETLLRLRKSTPLFSLGTAALIQSKVSFPGSGTDATPGVIDMLIDDTAANADGSVTDVDKALDGVLVVLNASDEATTQTIGSIKGRDFALSSIQADGSDATVKGVAYDAATGSVTVPARTVAVLTDPQGGHSGAGDEPTAAPTAQPTAEPTTEPSAEPTTQPTRTASTAPTAEASATATATAKATGKAAKGNGKGKAKGHQTPKPGKGHQKPKPGKARPWNAWNPSQGTVPGLWWSGR</sequence>
<organism evidence="7 8">
    <name type="scientific">Actinomyces radicidentis</name>
    <dbReference type="NCBI Taxonomy" id="111015"/>
    <lineage>
        <taxon>Bacteria</taxon>
        <taxon>Bacillati</taxon>
        <taxon>Actinomycetota</taxon>
        <taxon>Actinomycetes</taxon>
        <taxon>Actinomycetales</taxon>
        <taxon>Actinomycetaceae</taxon>
        <taxon>Actinomyces</taxon>
    </lineage>
</organism>
<dbReference type="InterPro" id="IPR054409">
    <property type="entry name" value="X25_BaPul-like"/>
</dbReference>
<keyword evidence="3" id="KW-0732">Signal</keyword>
<dbReference type="InterPro" id="IPR040671">
    <property type="entry name" value="Pullulanase_N2"/>
</dbReference>
<evidence type="ECO:0000313" key="8">
    <source>
        <dbReference type="Proteomes" id="UP000065220"/>
    </source>
</evidence>
<dbReference type="InterPro" id="IPR024561">
    <property type="entry name" value="Pullul_strch_C"/>
</dbReference>
<comment type="similarity">
    <text evidence="1">Belongs to the glycosyl hydrolase 13 family.</text>
</comment>
<dbReference type="SUPFAM" id="SSF51011">
    <property type="entry name" value="Glycosyl hydrolase domain"/>
    <property type="match status" value="1"/>
</dbReference>
<protein>
    <submittedName>
        <fullName evidence="7">Alpha-1,6-glucosidase</fullName>
    </submittedName>
</protein>
<reference evidence="8" key="1">
    <citation type="submission" date="2016-02" db="EMBL/GenBank/DDBJ databases">
        <authorList>
            <person name="Holder M.E."/>
            <person name="Ajami N.J."/>
            <person name="Petrosino J.F."/>
        </authorList>
    </citation>
    <scope>NUCLEOTIDE SEQUENCE [LARGE SCALE GENOMIC DNA]</scope>
    <source>
        <strain evidence="8">CCUG 36733</strain>
    </source>
</reference>
<dbReference type="InterPro" id="IPR017853">
    <property type="entry name" value="GH"/>
</dbReference>
<dbReference type="EMBL" id="CP014228">
    <property type="protein sequence ID" value="AMD86910.1"/>
    <property type="molecule type" value="Genomic_DNA"/>
</dbReference>
<dbReference type="InterPro" id="IPR013783">
    <property type="entry name" value="Ig-like_fold"/>
</dbReference>
<dbReference type="Gene3D" id="2.60.40.10">
    <property type="entry name" value="Immunoglobulins"/>
    <property type="match status" value="3"/>
</dbReference>
<feature type="region of interest" description="Disordered" evidence="2">
    <location>
        <begin position="1191"/>
        <end position="1304"/>
    </location>
</feature>
<dbReference type="PANTHER" id="PTHR43002">
    <property type="entry name" value="GLYCOGEN DEBRANCHING ENZYME"/>
    <property type="match status" value="1"/>
</dbReference>
<dbReference type="Pfam" id="PF17967">
    <property type="entry name" value="Pullulanase_N2"/>
    <property type="match status" value="1"/>
</dbReference>
<evidence type="ECO:0000256" key="1">
    <source>
        <dbReference type="ARBA" id="ARBA00008061"/>
    </source>
</evidence>
<keyword evidence="8" id="KW-1185">Reference proteome</keyword>
<dbReference type="STRING" id="111015.AXF14_04000"/>
<dbReference type="InterPro" id="IPR014756">
    <property type="entry name" value="Ig_E-set"/>
</dbReference>
<name>A0A0X8JDJ5_ACTRD</name>
<evidence type="ECO:0000313" key="7">
    <source>
        <dbReference type="EMBL" id="AMD86910.1"/>
    </source>
</evidence>
<feature type="domain" description="Alpha-1,6-glucosidases pullulanase-type C-terminal" evidence="4">
    <location>
        <begin position="1023"/>
        <end position="1191"/>
    </location>
</feature>
<dbReference type="NCBIfam" id="TIGR02103">
    <property type="entry name" value="pullul_strch"/>
    <property type="match status" value="1"/>
</dbReference>
<gene>
    <name evidence="7" type="ORF">AXF14_04000</name>
</gene>
<dbReference type="CDD" id="cd02860">
    <property type="entry name" value="E_set_Pullulanase"/>
    <property type="match status" value="1"/>
</dbReference>
<accession>A0A0X8JDJ5</accession>
<dbReference type="RefSeq" id="WP_067941031.1">
    <property type="nucleotide sequence ID" value="NZ_CP014228.1"/>
</dbReference>
<feature type="compositionally biased region" description="Basic residues" evidence="2">
    <location>
        <begin position="1259"/>
        <end position="1282"/>
    </location>
</feature>
<feature type="signal peptide" evidence="3">
    <location>
        <begin position="1"/>
        <end position="44"/>
    </location>
</feature>
<dbReference type="GO" id="GO:0051060">
    <property type="term" value="F:pullulanase activity"/>
    <property type="evidence" value="ECO:0007669"/>
    <property type="project" value="InterPro"/>
</dbReference>
<dbReference type="CDD" id="cd11341">
    <property type="entry name" value="AmyAc_Pullulanase_LD-like"/>
    <property type="match status" value="1"/>
</dbReference>
<dbReference type="Pfam" id="PF22058">
    <property type="entry name" value="X25_BaPul_like"/>
    <property type="match status" value="2"/>
</dbReference>
<dbReference type="KEGG" id="ard:AXF14_04000"/>
<dbReference type="Gene3D" id="2.60.40.1130">
    <property type="entry name" value="Rab geranylgeranyltransferase alpha-subunit, insert domain"/>
    <property type="match status" value="1"/>
</dbReference>
<feature type="chain" id="PRO_5007067340" evidence="3">
    <location>
        <begin position="45"/>
        <end position="1304"/>
    </location>
</feature>
<dbReference type="InterPro" id="IPR013780">
    <property type="entry name" value="Glyco_hydro_b"/>
</dbReference>
<feature type="domain" description="Amylopullulanase X25" evidence="6">
    <location>
        <begin position="71"/>
        <end position="160"/>
    </location>
</feature>
<dbReference type="SUPFAM" id="SSF51445">
    <property type="entry name" value="(Trans)glycosidases"/>
    <property type="match status" value="1"/>
</dbReference>
<dbReference type="Gene3D" id="2.60.40.1180">
    <property type="entry name" value="Golgi alpha-mannosidase II"/>
    <property type="match status" value="1"/>
</dbReference>
<dbReference type="SUPFAM" id="SSF81296">
    <property type="entry name" value="E set domains"/>
    <property type="match status" value="2"/>
</dbReference>
<feature type="domain" description="Amylopullulanase X25" evidence="6">
    <location>
        <begin position="170"/>
        <end position="260"/>
    </location>
</feature>
<evidence type="ECO:0000259" key="4">
    <source>
        <dbReference type="Pfam" id="PF11852"/>
    </source>
</evidence>
<feature type="domain" description="Pullulanase N2" evidence="5">
    <location>
        <begin position="277"/>
        <end position="418"/>
    </location>
</feature>
<evidence type="ECO:0000256" key="3">
    <source>
        <dbReference type="SAM" id="SignalP"/>
    </source>
</evidence>
<dbReference type="Pfam" id="PF11852">
    <property type="entry name" value="Pullul_strch_C"/>
    <property type="match status" value="1"/>
</dbReference>
<evidence type="ECO:0000259" key="6">
    <source>
        <dbReference type="Pfam" id="PF22058"/>
    </source>
</evidence>
<dbReference type="Gene3D" id="3.20.20.80">
    <property type="entry name" value="Glycosidases"/>
    <property type="match status" value="1"/>
</dbReference>
<feature type="compositionally biased region" description="Low complexity" evidence="2">
    <location>
        <begin position="1203"/>
        <end position="1257"/>
    </location>
</feature>
<dbReference type="GO" id="GO:0005975">
    <property type="term" value="P:carbohydrate metabolic process"/>
    <property type="evidence" value="ECO:0007669"/>
    <property type="project" value="InterPro"/>
</dbReference>
<evidence type="ECO:0000259" key="5">
    <source>
        <dbReference type="Pfam" id="PF17967"/>
    </source>
</evidence>